<sequence>MMNPTETIRSIQNNIARVIKGKPAAIEMTVVCLLARGHLLLEDVPGVGKTTLAHSLARSLDCSFKRIQFTSDLLPSDIVGVSIFNRQKQAFEFMPGPIFANIVLADEINRTTPKTQSSLLEAMSEAQISVDNQTYPLGQPFMVIATQNPAEYHGTFPLPESQLDRFFMKLRLGYPMPEEEKKVLERTPSLHPAEELRPIVTAQDVLDLQAQADNVFMDESLTDYLLSIVQATRQSELLALGVSTRGALALNRATKALALARGRTYCLPDDIRELAPIVLSHRVMVAHAQGLRRRGFEQAECIIRDIVDSVPVPV</sequence>
<proteinExistence type="inferred from homology"/>
<dbReference type="InterPro" id="IPR003593">
    <property type="entry name" value="AAA+_ATPase"/>
</dbReference>
<dbReference type="InterPro" id="IPR011703">
    <property type="entry name" value="ATPase_AAA-3"/>
</dbReference>
<evidence type="ECO:0000313" key="5">
    <source>
        <dbReference type="EMBL" id="CUQ65857.1"/>
    </source>
</evidence>
<dbReference type="Gene3D" id="1.10.8.80">
    <property type="entry name" value="Magnesium chelatase subunit I, C-Terminal domain"/>
    <property type="match status" value="1"/>
</dbReference>
<dbReference type="InterPro" id="IPR027417">
    <property type="entry name" value="P-loop_NTPase"/>
</dbReference>
<dbReference type="FunFam" id="3.40.50.300:FF:000640">
    <property type="entry name" value="MoxR family ATPase"/>
    <property type="match status" value="1"/>
</dbReference>
<keyword evidence="1" id="KW-0547">Nucleotide-binding</keyword>
<evidence type="ECO:0000256" key="1">
    <source>
        <dbReference type="ARBA" id="ARBA00022741"/>
    </source>
</evidence>
<dbReference type="InterPro" id="IPR041628">
    <property type="entry name" value="ChlI/MoxR_AAA_lid"/>
</dbReference>
<dbReference type="GO" id="GO:0016887">
    <property type="term" value="F:ATP hydrolysis activity"/>
    <property type="evidence" value="ECO:0007669"/>
    <property type="project" value="InterPro"/>
</dbReference>
<dbReference type="GO" id="GO:0005524">
    <property type="term" value="F:ATP binding"/>
    <property type="evidence" value="ECO:0007669"/>
    <property type="project" value="UniProtKB-KW"/>
</dbReference>
<organism evidence="5 6">
    <name type="scientific">Candidatus Nitrospira inopinata</name>
    <dbReference type="NCBI Taxonomy" id="1715989"/>
    <lineage>
        <taxon>Bacteria</taxon>
        <taxon>Pseudomonadati</taxon>
        <taxon>Nitrospirota</taxon>
        <taxon>Nitrospiria</taxon>
        <taxon>Nitrospirales</taxon>
        <taxon>Nitrospiraceae</taxon>
        <taxon>Nitrospira</taxon>
    </lineage>
</organism>
<dbReference type="PIRSF" id="PIRSF002849">
    <property type="entry name" value="AAA_ATPase_chaperone_MoxR_prd"/>
    <property type="match status" value="1"/>
</dbReference>
<dbReference type="Gene3D" id="3.40.50.300">
    <property type="entry name" value="P-loop containing nucleotide triphosphate hydrolases"/>
    <property type="match status" value="1"/>
</dbReference>
<dbReference type="PANTHER" id="PTHR42759:SF5">
    <property type="entry name" value="METHANOL DEHYDROGENASE REGULATOR"/>
    <property type="match status" value="1"/>
</dbReference>
<dbReference type="Pfam" id="PF07726">
    <property type="entry name" value="AAA_3"/>
    <property type="match status" value="1"/>
</dbReference>
<dbReference type="CDD" id="cd00009">
    <property type="entry name" value="AAA"/>
    <property type="match status" value="1"/>
</dbReference>
<dbReference type="InterPro" id="IPR050764">
    <property type="entry name" value="CbbQ/NirQ/NorQ/GpvN"/>
</dbReference>
<protein>
    <recommendedName>
        <fullName evidence="4">AAA+ ATPase domain-containing protein</fullName>
    </recommendedName>
</protein>
<dbReference type="STRING" id="1715989.NITINOP_0882"/>
<accession>A0A0S4KN07</accession>
<dbReference type="EMBL" id="LN885086">
    <property type="protein sequence ID" value="CUQ65857.1"/>
    <property type="molecule type" value="Genomic_DNA"/>
</dbReference>
<evidence type="ECO:0000256" key="2">
    <source>
        <dbReference type="ARBA" id="ARBA00022840"/>
    </source>
</evidence>
<keyword evidence="2" id="KW-0067">ATP-binding</keyword>
<dbReference type="SMART" id="SM00382">
    <property type="entry name" value="AAA"/>
    <property type="match status" value="1"/>
</dbReference>
<name>A0A0S4KN07_9BACT</name>
<dbReference type="AlphaFoldDB" id="A0A0S4KN07"/>
<gene>
    <name evidence="5" type="ORF">NITINOP_0882</name>
</gene>
<evidence type="ECO:0000313" key="6">
    <source>
        <dbReference type="Proteomes" id="UP000066284"/>
    </source>
</evidence>
<evidence type="ECO:0000259" key="4">
    <source>
        <dbReference type="SMART" id="SM00382"/>
    </source>
</evidence>
<dbReference type="Proteomes" id="UP000066284">
    <property type="component" value="Chromosome 1"/>
</dbReference>
<dbReference type="Pfam" id="PF17863">
    <property type="entry name" value="AAA_lid_2"/>
    <property type="match status" value="1"/>
</dbReference>
<feature type="domain" description="AAA+ ATPase" evidence="4">
    <location>
        <begin position="35"/>
        <end position="177"/>
    </location>
</feature>
<dbReference type="PANTHER" id="PTHR42759">
    <property type="entry name" value="MOXR FAMILY PROTEIN"/>
    <property type="match status" value="1"/>
</dbReference>
<comment type="similarity">
    <text evidence="3">Belongs to the MoxR family.</text>
</comment>
<dbReference type="KEGG" id="nio:NITINOP_0882"/>
<reference evidence="6" key="1">
    <citation type="submission" date="2015-09" db="EMBL/GenBank/DDBJ databases">
        <authorList>
            <person name="Daims H."/>
        </authorList>
    </citation>
    <scope>NUCLEOTIDE SEQUENCE [LARGE SCALE GENOMIC DNA]</scope>
</reference>
<evidence type="ECO:0000256" key="3">
    <source>
        <dbReference type="ARBA" id="ARBA00061607"/>
    </source>
</evidence>
<dbReference type="SUPFAM" id="SSF52540">
    <property type="entry name" value="P-loop containing nucleoside triphosphate hydrolases"/>
    <property type="match status" value="1"/>
</dbReference>
<dbReference type="RefSeq" id="WP_062483518.1">
    <property type="nucleotide sequence ID" value="NZ_LN885086.1"/>
</dbReference>
<keyword evidence="6" id="KW-1185">Reference proteome</keyword>